<evidence type="ECO:0000313" key="3">
    <source>
        <dbReference type="Proteomes" id="UP000698173"/>
    </source>
</evidence>
<dbReference type="InterPro" id="IPR046720">
    <property type="entry name" value="DUF6612"/>
</dbReference>
<keyword evidence="1" id="KW-0732">Signal</keyword>
<dbReference type="Pfam" id="PF20316">
    <property type="entry name" value="DUF6612"/>
    <property type="match status" value="1"/>
</dbReference>
<protein>
    <recommendedName>
        <fullName evidence="4">Lipoprotein</fullName>
    </recommendedName>
</protein>
<organism evidence="2 3">
    <name type="scientific">Sporosarcina psychrophila</name>
    <name type="common">Bacillus psychrophilus</name>
    <dbReference type="NCBI Taxonomy" id="1476"/>
    <lineage>
        <taxon>Bacteria</taxon>
        <taxon>Bacillati</taxon>
        <taxon>Bacillota</taxon>
        <taxon>Bacilli</taxon>
        <taxon>Bacillales</taxon>
        <taxon>Caryophanaceae</taxon>
        <taxon>Sporosarcina</taxon>
    </lineage>
</organism>
<name>A0A921FYM9_SPOPS</name>
<reference evidence="2" key="2">
    <citation type="submission" date="2021-09" db="EMBL/GenBank/DDBJ databases">
        <authorList>
            <person name="Gilroy R."/>
        </authorList>
    </citation>
    <scope>NUCLEOTIDE SEQUENCE</scope>
    <source>
        <strain evidence="2">CHK171-7178</strain>
    </source>
</reference>
<gene>
    <name evidence="2" type="ORF">K8V56_10080</name>
</gene>
<sequence>MNKVFKIFVFGLVALLLTACSTVEAKKGMSAQDVFAKAKEASIKLESVRTNISYDDYWKTTAPEEKHSVKYEMTSDATLETQTFKQTVKVRPIDGNAWDAEVIKVGNRVFIKDNQKKVWEELQSGSISELFGSMVANVHPTLNLDFFNEFANDFVLEPIDYGYNLKLSLSREQYKEFKKILFLSNDGSETDMDVLNSEFPFINKFDIVIGIDSKTFYITDFKMMLDTTTYSMTQVDGNSHRVKQTLNAVYSHFDNVDEAIVPAEVLEAAAK</sequence>
<evidence type="ECO:0000313" key="2">
    <source>
        <dbReference type="EMBL" id="HJF32105.1"/>
    </source>
</evidence>
<dbReference type="Proteomes" id="UP000698173">
    <property type="component" value="Unassembled WGS sequence"/>
</dbReference>
<dbReference type="EMBL" id="DYWT01000165">
    <property type="protein sequence ID" value="HJF32105.1"/>
    <property type="molecule type" value="Genomic_DNA"/>
</dbReference>
<accession>A0A921FYM9</accession>
<comment type="caution">
    <text evidence="2">The sequence shown here is derived from an EMBL/GenBank/DDBJ whole genome shotgun (WGS) entry which is preliminary data.</text>
</comment>
<dbReference type="AlphaFoldDB" id="A0A921FYM9"/>
<dbReference type="PROSITE" id="PS51257">
    <property type="entry name" value="PROKAR_LIPOPROTEIN"/>
    <property type="match status" value="1"/>
</dbReference>
<reference evidence="2" key="1">
    <citation type="journal article" date="2021" name="PeerJ">
        <title>Extensive microbial diversity within the chicken gut microbiome revealed by metagenomics and culture.</title>
        <authorList>
            <person name="Gilroy R."/>
            <person name="Ravi A."/>
            <person name="Getino M."/>
            <person name="Pursley I."/>
            <person name="Horton D.L."/>
            <person name="Alikhan N.F."/>
            <person name="Baker D."/>
            <person name="Gharbi K."/>
            <person name="Hall N."/>
            <person name="Watson M."/>
            <person name="Adriaenssens E.M."/>
            <person name="Foster-Nyarko E."/>
            <person name="Jarju S."/>
            <person name="Secka A."/>
            <person name="Antonio M."/>
            <person name="Oren A."/>
            <person name="Chaudhuri R.R."/>
            <person name="La Ragione R."/>
            <person name="Hildebrand F."/>
            <person name="Pallen M.J."/>
        </authorList>
    </citation>
    <scope>NUCLEOTIDE SEQUENCE</scope>
    <source>
        <strain evidence="2">CHK171-7178</strain>
    </source>
</reference>
<evidence type="ECO:0008006" key="4">
    <source>
        <dbReference type="Google" id="ProtNLM"/>
    </source>
</evidence>
<evidence type="ECO:0000256" key="1">
    <source>
        <dbReference type="SAM" id="SignalP"/>
    </source>
</evidence>
<dbReference type="Gene3D" id="2.50.20.20">
    <property type="match status" value="1"/>
</dbReference>
<feature type="chain" id="PRO_5037702578" description="Lipoprotein" evidence="1">
    <location>
        <begin position="26"/>
        <end position="271"/>
    </location>
</feature>
<proteinExistence type="predicted"/>
<feature type="signal peptide" evidence="1">
    <location>
        <begin position="1"/>
        <end position="25"/>
    </location>
</feature>